<dbReference type="EMBL" id="JAAMOB010000002">
    <property type="protein sequence ID" value="KAF4117405.1"/>
    <property type="molecule type" value="Genomic_DNA"/>
</dbReference>
<accession>A0A7J6DEK7</accession>
<evidence type="ECO:0008006" key="5">
    <source>
        <dbReference type="Google" id="ProtNLM"/>
    </source>
</evidence>
<dbReference type="CDD" id="cd21461">
    <property type="entry name" value="DLC-like_TCTEX1D4"/>
    <property type="match status" value="1"/>
</dbReference>
<name>A0A7J6DEK7_9TELE</name>
<keyword evidence="4" id="KW-1185">Reference proteome</keyword>
<dbReference type="PANTHER" id="PTHR21255:SF55">
    <property type="entry name" value="DYNEIN LIGHT CHAIN TCTEX-TYPE 4"/>
    <property type="match status" value="1"/>
</dbReference>
<dbReference type="Proteomes" id="UP000579812">
    <property type="component" value="Unassembled WGS sequence"/>
</dbReference>
<reference evidence="3 4" key="1">
    <citation type="submission" date="2020-04" db="EMBL/GenBank/DDBJ databases">
        <title>Chromosome-level genome assembly of a cyprinid fish Onychostoma macrolepis by integration of Nanopore Sequencing, Bionano and Hi-C technology.</title>
        <authorList>
            <person name="Wang D."/>
        </authorList>
    </citation>
    <scope>NUCLEOTIDE SEQUENCE [LARGE SCALE GENOMIC DNA]</scope>
    <source>
        <strain evidence="3">SWU-2019</strain>
        <tissue evidence="3">Muscle</tissue>
    </source>
</reference>
<evidence type="ECO:0000313" key="4">
    <source>
        <dbReference type="Proteomes" id="UP000579812"/>
    </source>
</evidence>
<proteinExistence type="inferred from homology"/>
<feature type="compositionally biased region" description="Basic and acidic residues" evidence="2">
    <location>
        <begin position="185"/>
        <end position="195"/>
    </location>
</feature>
<gene>
    <name evidence="3" type="ORF">G5714_001958</name>
</gene>
<dbReference type="AlphaFoldDB" id="A0A7J6DEK7"/>
<dbReference type="InterPro" id="IPR005334">
    <property type="entry name" value="Tctex-1-like"/>
</dbReference>
<organism evidence="3 4">
    <name type="scientific">Onychostoma macrolepis</name>
    <dbReference type="NCBI Taxonomy" id="369639"/>
    <lineage>
        <taxon>Eukaryota</taxon>
        <taxon>Metazoa</taxon>
        <taxon>Chordata</taxon>
        <taxon>Craniata</taxon>
        <taxon>Vertebrata</taxon>
        <taxon>Euteleostomi</taxon>
        <taxon>Actinopterygii</taxon>
        <taxon>Neopterygii</taxon>
        <taxon>Teleostei</taxon>
        <taxon>Ostariophysi</taxon>
        <taxon>Cypriniformes</taxon>
        <taxon>Cyprinidae</taxon>
        <taxon>Acrossocheilinae</taxon>
        <taxon>Onychostoma</taxon>
    </lineage>
</organism>
<dbReference type="GO" id="GO:0045505">
    <property type="term" value="F:dynein intermediate chain binding"/>
    <property type="evidence" value="ECO:0007669"/>
    <property type="project" value="TreeGrafter"/>
</dbReference>
<comment type="similarity">
    <text evidence="1">Belongs to the dynein light chain Tctex-type family.</text>
</comment>
<feature type="region of interest" description="Disordered" evidence="2">
    <location>
        <begin position="163"/>
        <end position="199"/>
    </location>
</feature>
<comment type="caution">
    <text evidence="3">The sequence shown here is derived from an EMBL/GenBank/DDBJ whole genome shotgun (WGS) entry which is preliminary data.</text>
</comment>
<evidence type="ECO:0000313" key="3">
    <source>
        <dbReference type="EMBL" id="KAF4117405.1"/>
    </source>
</evidence>
<evidence type="ECO:0000256" key="2">
    <source>
        <dbReference type="SAM" id="MobiDB-lite"/>
    </source>
</evidence>
<dbReference type="GO" id="GO:0007018">
    <property type="term" value="P:microtubule-based movement"/>
    <property type="evidence" value="ECO:0007669"/>
    <property type="project" value="TreeGrafter"/>
</dbReference>
<dbReference type="GO" id="GO:0005737">
    <property type="term" value="C:cytoplasm"/>
    <property type="evidence" value="ECO:0007669"/>
    <property type="project" value="TreeGrafter"/>
</dbReference>
<dbReference type="Pfam" id="PF03645">
    <property type="entry name" value="Tctex-1"/>
    <property type="match status" value="1"/>
</dbReference>
<sequence>MPLGLFLSTAGGCSGGGYYQGRVPHFHSSRWGMNPTRCFRTSGQRVSTPPVKTTQKPDRYVTKPKMNLQTAEPKATFHAAPSVSAHQLNLANEGAECYEVVLKKWKKLSKGNKTPIRLHFVVVPECDSLILRLPLEKLANFFIMANRPLPLSQETLAQFNRSMSTEPGASGPPRRRLGSISTRRSSKDQSKDQPHHRPLFLRSMTVPSSESSFLSPNVSNSHISMGKRFSFAGWHQGGRVSFSGLYLQQPIQEVYVENTYRMGPEPGCHFSASRTQQILQATLDSYLEGVCYSPDSCSQLCQMLADLVLSKLKDVNPPRYKLVCQVVVGQSGKQGIRVASRSLMNPNTDNYTSAVFHNHSLFAVALVHAMYFE</sequence>
<protein>
    <recommendedName>
        <fullName evidence="5">Tctex1 domain-containing protein 4</fullName>
    </recommendedName>
</protein>
<dbReference type="GO" id="GO:0005868">
    <property type="term" value="C:cytoplasmic dynein complex"/>
    <property type="evidence" value="ECO:0007669"/>
    <property type="project" value="TreeGrafter"/>
</dbReference>
<dbReference type="InterPro" id="IPR038586">
    <property type="entry name" value="Tctex-1-like_sf"/>
</dbReference>
<dbReference type="PANTHER" id="PTHR21255">
    <property type="entry name" value="T-COMPLEX-ASSOCIATED-TESTIS-EXPRESSED 1/ DYNEIN LIGHT CHAIN"/>
    <property type="match status" value="1"/>
</dbReference>
<dbReference type="Gene3D" id="3.30.1140.40">
    <property type="entry name" value="Tctex-1"/>
    <property type="match status" value="1"/>
</dbReference>
<evidence type="ECO:0000256" key="1">
    <source>
        <dbReference type="ARBA" id="ARBA00005361"/>
    </source>
</evidence>